<dbReference type="PANTHER" id="PTHR23011">
    <property type="entry name" value="CYCLIC NUCLEOTIDE-BINDING DOMAIN CONTAINING PROTEIN"/>
    <property type="match status" value="1"/>
</dbReference>
<accession>A0A2B4SE84</accession>
<feature type="region of interest" description="Disordered" evidence="1">
    <location>
        <begin position="741"/>
        <end position="788"/>
    </location>
</feature>
<organism evidence="3 4">
    <name type="scientific">Stylophora pistillata</name>
    <name type="common">Smooth cauliflower coral</name>
    <dbReference type="NCBI Taxonomy" id="50429"/>
    <lineage>
        <taxon>Eukaryota</taxon>
        <taxon>Metazoa</taxon>
        <taxon>Cnidaria</taxon>
        <taxon>Anthozoa</taxon>
        <taxon>Hexacorallia</taxon>
        <taxon>Scleractinia</taxon>
        <taxon>Astrocoeniina</taxon>
        <taxon>Pocilloporidae</taxon>
        <taxon>Stylophora</taxon>
    </lineage>
</organism>
<dbReference type="GO" id="GO:0030552">
    <property type="term" value="F:cAMP binding"/>
    <property type="evidence" value="ECO:0007669"/>
    <property type="project" value="TreeGrafter"/>
</dbReference>
<feature type="domain" description="Cyclic nucleotide-binding" evidence="2">
    <location>
        <begin position="246"/>
        <end position="277"/>
    </location>
</feature>
<feature type="compositionally biased region" description="Basic residues" evidence="1">
    <location>
        <begin position="593"/>
        <end position="602"/>
    </location>
</feature>
<evidence type="ECO:0000259" key="2">
    <source>
        <dbReference type="PROSITE" id="PS50042"/>
    </source>
</evidence>
<feature type="compositionally biased region" description="Basic and acidic residues" evidence="1">
    <location>
        <begin position="464"/>
        <end position="478"/>
    </location>
</feature>
<name>A0A2B4SE84_STYPI</name>
<dbReference type="PROSITE" id="PS50042">
    <property type="entry name" value="CNMP_BINDING_3"/>
    <property type="match status" value="1"/>
</dbReference>
<evidence type="ECO:0000256" key="1">
    <source>
        <dbReference type="SAM" id="MobiDB-lite"/>
    </source>
</evidence>
<dbReference type="InterPro" id="IPR000595">
    <property type="entry name" value="cNMP-bd_dom"/>
</dbReference>
<dbReference type="AlphaFoldDB" id="A0A2B4SE84"/>
<proteinExistence type="predicted"/>
<feature type="region of interest" description="Disordered" evidence="1">
    <location>
        <begin position="401"/>
        <end position="436"/>
    </location>
</feature>
<feature type="region of interest" description="Disordered" evidence="1">
    <location>
        <begin position="576"/>
        <end position="609"/>
    </location>
</feature>
<dbReference type="SUPFAM" id="SSF51206">
    <property type="entry name" value="cAMP-binding domain-like"/>
    <property type="match status" value="2"/>
</dbReference>
<feature type="region of interest" description="Disordered" evidence="1">
    <location>
        <begin position="458"/>
        <end position="501"/>
    </location>
</feature>
<feature type="compositionally biased region" description="Polar residues" evidence="1">
    <location>
        <begin position="743"/>
        <end position="765"/>
    </location>
</feature>
<dbReference type="EMBL" id="LSMT01000116">
    <property type="protein sequence ID" value="PFX26867.1"/>
    <property type="molecule type" value="Genomic_DNA"/>
</dbReference>
<dbReference type="STRING" id="50429.A0A2B4SE84"/>
<dbReference type="Gene3D" id="2.60.120.10">
    <property type="entry name" value="Jelly Rolls"/>
    <property type="match status" value="1"/>
</dbReference>
<keyword evidence="4" id="KW-1185">Reference proteome</keyword>
<dbReference type="InterPro" id="IPR014710">
    <property type="entry name" value="RmlC-like_jellyroll"/>
</dbReference>
<dbReference type="Proteomes" id="UP000225706">
    <property type="component" value="Unassembled WGS sequence"/>
</dbReference>
<evidence type="ECO:0000313" key="4">
    <source>
        <dbReference type="Proteomes" id="UP000225706"/>
    </source>
</evidence>
<comment type="caution">
    <text evidence="3">The sequence shown here is derived from an EMBL/GenBank/DDBJ whole genome shotgun (WGS) entry which is preliminary data.</text>
</comment>
<dbReference type="GO" id="GO:0007283">
    <property type="term" value="P:spermatogenesis"/>
    <property type="evidence" value="ECO:0007669"/>
    <property type="project" value="TreeGrafter"/>
</dbReference>
<evidence type="ECO:0000313" key="3">
    <source>
        <dbReference type="EMBL" id="PFX26867.1"/>
    </source>
</evidence>
<feature type="compositionally biased region" description="Polar residues" evidence="1">
    <location>
        <begin position="427"/>
        <end position="436"/>
    </location>
</feature>
<dbReference type="InterPro" id="IPR018490">
    <property type="entry name" value="cNMP-bd_dom_sf"/>
</dbReference>
<sequence length="845" mass="97442">MEREKTNGAEQRGRRGKSVDVTFMFHRRSSFEMQNETIPRDSADNLSKLRKRIRNKSWPSEALRKNSLPVEKRSQLSRAAFNERRRSHYARYNGHLFDRNKTGRWQGDYIKMNVPKKWLREYEKKQADLREQAKENLQPLDRFRHAVRLVKTLNTSFRNIVHYAVKKGQYEQVTSDATLSLKSTAAQGAVENLMFDLENYKCHHEFLMPEWAKEITLKEPQQRTQQEIHSIVQLMKQLKGFRRYSFKELAFIRGLKRAATVVCLERTELLSVERDDFFSAKIDVSFNEDMQRRVELLKEHHVFSTWPSDVVKQVAEESILQDYNSDEVIIRDSSKMQRIVFVTKGQCNVLRLLDLSNCKEYIDHALKYRVEKIKEDGSTIYNPDVEDISLSSVVLRRFPPRVKSPEENSSAASSENKIRKKVKSAPPYTNSGLHQPIMTVSQPVKGILHSESARGKSLRSRVSFQDENRELPGVEKELLQPSESPPRSPKPSGMLHQMNGPEEGFREKHAEGENVGVGVYMMVDRLRPGQCFVSKTPYLILSVYFLIYFGESYISCKIARTEGAWSLLEQEDQFLPKAEKASPPSQQNERDLHSHKKKSFKRQTKENKPRDRRFTLVSAGCEVVKVAKEVFFKYSDAETLDKLKRLTTNYPKDSFLCQTYLQQSDWRTYRENVVDNVVVRHIARLETAKGSARSHKVRSSQVPSPLGSVKMWPSVNSRWEYFPEEGWVSVQVTKPIVAAGTSRPHSSDYSAVNSRSRCQSPSSRKQSAHDTPRGSPVPLPSPTSKSSEKLLPLVKNDLVLAQGSQRTLVLTHGGSRSNNYQLKIERRIIDKHESRINNPLVNKVK</sequence>
<dbReference type="PANTHER" id="PTHR23011:SF43">
    <property type="entry name" value="CYCLIC NUCLEOTIDE-BINDING DOMAIN-CONTAINING PROTEIN 2"/>
    <property type="match status" value="1"/>
</dbReference>
<gene>
    <name evidence="3" type="primary">Cnbd2</name>
    <name evidence="3" type="ORF">AWC38_SpisGene8456</name>
</gene>
<reference evidence="4" key="1">
    <citation type="journal article" date="2017" name="bioRxiv">
        <title>Comparative analysis of the genomes of Stylophora pistillata and Acropora digitifera provides evidence for extensive differences between species of corals.</title>
        <authorList>
            <person name="Voolstra C.R."/>
            <person name="Li Y."/>
            <person name="Liew Y.J."/>
            <person name="Baumgarten S."/>
            <person name="Zoccola D."/>
            <person name="Flot J.-F."/>
            <person name="Tambutte S."/>
            <person name="Allemand D."/>
            <person name="Aranda M."/>
        </authorList>
    </citation>
    <scope>NUCLEOTIDE SEQUENCE [LARGE SCALE GENOMIC DNA]</scope>
</reference>
<dbReference type="OrthoDB" id="166212at2759"/>
<protein>
    <submittedName>
        <fullName evidence="3">Cyclic nucleotide-binding domain-containing protein 2</fullName>
    </submittedName>
</protein>